<protein>
    <submittedName>
        <fullName evidence="4">AsmA family protein</fullName>
    </submittedName>
</protein>
<dbReference type="PANTHER" id="PTHR30441">
    <property type="entry name" value="DUF748 DOMAIN-CONTAINING PROTEIN"/>
    <property type="match status" value="1"/>
</dbReference>
<dbReference type="PANTHER" id="PTHR30441:SF9">
    <property type="entry name" value="ASMA FAMILY PROTEIN YHJG"/>
    <property type="match status" value="1"/>
</dbReference>
<evidence type="ECO:0000259" key="3">
    <source>
        <dbReference type="Pfam" id="PF05170"/>
    </source>
</evidence>
<dbReference type="GO" id="GO:0005886">
    <property type="term" value="C:plasma membrane"/>
    <property type="evidence" value="ECO:0007669"/>
    <property type="project" value="TreeGrafter"/>
</dbReference>
<dbReference type="RefSeq" id="WP_332289635.1">
    <property type="nucleotide sequence ID" value="NZ_JAZIBG010000028.1"/>
</dbReference>
<feature type="region of interest" description="Disordered" evidence="1">
    <location>
        <begin position="381"/>
        <end position="402"/>
    </location>
</feature>
<evidence type="ECO:0000256" key="2">
    <source>
        <dbReference type="SAM" id="Phobius"/>
    </source>
</evidence>
<dbReference type="Proteomes" id="UP001336250">
    <property type="component" value="Unassembled WGS sequence"/>
</dbReference>
<feature type="transmembrane region" description="Helical" evidence="2">
    <location>
        <begin position="25"/>
        <end position="49"/>
    </location>
</feature>
<keyword evidence="2" id="KW-0812">Transmembrane</keyword>
<comment type="caution">
    <text evidence="4">The sequence shown here is derived from an EMBL/GenBank/DDBJ whole genome shotgun (WGS) entry which is preliminary data.</text>
</comment>
<dbReference type="Pfam" id="PF05170">
    <property type="entry name" value="AsmA"/>
    <property type="match status" value="2"/>
</dbReference>
<dbReference type="EMBL" id="JAZIBG010000028">
    <property type="protein sequence ID" value="MEF7614609.1"/>
    <property type="molecule type" value="Genomic_DNA"/>
</dbReference>
<feature type="region of interest" description="Disordered" evidence="1">
    <location>
        <begin position="198"/>
        <end position="230"/>
    </location>
</feature>
<evidence type="ECO:0000256" key="1">
    <source>
        <dbReference type="SAM" id="MobiDB-lite"/>
    </source>
</evidence>
<keyword evidence="5" id="KW-1185">Reference proteome</keyword>
<name>A0AAW9QG48_9BURK</name>
<dbReference type="GO" id="GO:0090313">
    <property type="term" value="P:regulation of protein targeting to membrane"/>
    <property type="evidence" value="ECO:0007669"/>
    <property type="project" value="TreeGrafter"/>
</dbReference>
<gene>
    <name evidence="4" type="ORF">V4F39_11875</name>
</gene>
<feature type="compositionally biased region" description="Low complexity" evidence="1">
    <location>
        <begin position="210"/>
        <end position="229"/>
    </location>
</feature>
<reference evidence="4 5" key="1">
    <citation type="submission" date="2024-02" db="EMBL/GenBank/DDBJ databases">
        <title>Genome sequence of Aquincola sp. MAHUQ-54.</title>
        <authorList>
            <person name="Huq M.A."/>
        </authorList>
    </citation>
    <scope>NUCLEOTIDE SEQUENCE [LARGE SCALE GENOMIC DNA]</scope>
    <source>
        <strain evidence="4 5">MAHUQ-54</strain>
    </source>
</reference>
<keyword evidence="2" id="KW-1133">Transmembrane helix</keyword>
<evidence type="ECO:0000313" key="5">
    <source>
        <dbReference type="Proteomes" id="UP001336250"/>
    </source>
</evidence>
<sequence length="729" mass="76416">MVDTAASPPAAHPAPPRPRRGFGGWAWRVSAALLVLLVLVVLVSEAIGWRYLRGPIERQAAQSLGVPVRIDAPFSLHLLRPPQASAGGLWVGAAPGTEVPFLVDARDVRLRWRWSDLRAFRNGEALRLAALEAGSLEAYLRRDKQGRASWLFRTEPPAAEERDAPMPQVDRLRLRQATLHVDDEPLALQLEARARLNEGAAPGAASTQEAASRPATPASAASPSAGPDAMGLWAEARGRYQGMPVRITATSPQVLPSLDDGNPAPLQVTVDAVVGRARLAYDGQVHDPLGARGIEGAFRISGPSLGAVGEALRVTLPTTPPFVLRGQLRKTDPVWHVAVAEATVGRSALRGDFAYDPQPATPRLTGRLEGRRLALEDLAPSVGADGAPSAPPPNTRNGGPRVIPDRAFDLPSLRAMDADVQVALDELDLNTTAVEPLRPLAGRVRLDGGVLRIEALQARTAGGSIEGSTGLDSNAKPPRWTADLRWRGVDLAGWLRGARKDNAEVTARSGAGKLQRERQAARSGDAPVKAYVTGELQGELKLSGAGTSTAQLLGSLDGQARAVVRDGTLSHLVVEAMGIDVAQALGMVIKGDESLPLNCAVVAVEARNGVVTPKVAVFDTTDSTLAVSGQVDLRNELLDLRGNVRPKDFSFLSLRTPLRVTGSFNAPNVGVEPGPIAARVAAGAALAVAVGPLAALLPLLDPGSGAGDGCKALVDQAARGAPEAAKSRP</sequence>
<evidence type="ECO:0000313" key="4">
    <source>
        <dbReference type="EMBL" id="MEF7614609.1"/>
    </source>
</evidence>
<organism evidence="4 5">
    <name type="scientific">Aquincola agrisoli</name>
    <dbReference type="NCBI Taxonomy" id="3119538"/>
    <lineage>
        <taxon>Bacteria</taxon>
        <taxon>Pseudomonadati</taxon>
        <taxon>Pseudomonadota</taxon>
        <taxon>Betaproteobacteria</taxon>
        <taxon>Burkholderiales</taxon>
        <taxon>Sphaerotilaceae</taxon>
        <taxon>Aquincola</taxon>
    </lineage>
</organism>
<dbReference type="AlphaFoldDB" id="A0AAW9QG48"/>
<feature type="domain" description="AsmA" evidence="3">
    <location>
        <begin position="531"/>
        <end position="613"/>
    </location>
</feature>
<proteinExistence type="predicted"/>
<feature type="domain" description="AsmA" evidence="3">
    <location>
        <begin position="29"/>
        <end position="491"/>
    </location>
</feature>
<dbReference type="InterPro" id="IPR052894">
    <property type="entry name" value="AsmA-related"/>
</dbReference>
<keyword evidence="2" id="KW-0472">Membrane</keyword>
<dbReference type="InterPro" id="IPR007844">
    <property type="entry name" value="AsmA"/>
</dbReference>
<accession>A0AAW9QG48</accession>